<dbReference type="PANTHER" id="PTHR46268:SF15">
    <property type="entry name" value="UNIVERSAL STRESS PROTEIN HP_0031"/>
    <property type="match status" value="1"/>
</dbReference>
<evidence type="ECO:0000313" key="3">
    <source>
        <dbReference type="EMBL" id="MCW4591643.1"/>
    </source>
</evidence>
<organism evidence="4 5">
    <name type="scientific">Gluconacetobacter entanii</name>
    <dbReference type="NCBI Taxonomy" id="108528"/>
    <lineage>
        <taxon>Bacteria</taxon>
        <taxon>Pseudomonadati</taxon>
        <taxon>Pseudomonadota</taxon>
        <taxon>Alphaproteobacteria</taxon>
        <taxon>Acetobacterales</taxon>
        <taxon>Acetobacteraceae</taxon>
        <taxon>Gluconacetobacter</taxon>
    </lineage>
</organism>
<dbReference type="PRINTS" id="PR01438">
    <property type="entry name" value="UNVRSLSTRESS"/>
</dbReference>
<gene>
    <name evidence="4" type="ORF">CFR72_06930</name>
    <name evidence="3" type="ORF">NO263_13745</name>
</gene>
<dbReference type="Gene3D" id="3.40.50.12370">
    <property type="match status" value="1"/>
</dbReference>
<dbReference type="EMBL" id="NKUF01000011">
    <property type="protein sequence ID" value="PYD63461.1"/>
    <property type="molecule type" value="Genomic_DNA"/>
</dbReference>
<evidence type="ECO:0000313" key="4">
    <source>
        <dbReference type="EMBL" id="PYD63461.1"/>
    </source>
</evidence>
<comment type="similarity">
    <text evidence="1">Belongs to the universal stress protein A family.</text>
</comment>
<dbReference type="OrthoDB" id="9804721at2"/>
<proteinExistence type="inferred from homology"/>
<evidence type="ECO:0000313" key="6">
    <source>
        <dbReference type="Proteomes" id="UP001526337"/>
    </source>
</evidence>
<dbReference type="CDD" id="cd00293">
    <property type="entry name" value="USP-like"/>
    <property type="match status" value="1"/>
</dbReference>
<sequence>MHIRKILLPLSGAENAGSALGIGVMFAQRFNAHIAGLHVGSDWQEVSPMAGEGLSGAMVQEMIAAALHESAGHLKEVRHTFHSFIKEAGLPIVAPRSPLSTIPMDRPSASFTAMAGNMYTVVAHQARMSDIVIVRNTGASGQVSSSDALHATLFDSGRCVVVAPIERPVSVGRRICIAWNGTTEAATALRHALPWIVEAEEVRILYSRSYQRLGPEARHVKHYLDIHGVDTTMHEFHADGRSVGAALLEACHDFNADMMVMGAYSHSRLRQMILGGVTRHVLENGKLSVFMSR</sequence>
<dbReference type="EMBL" id="JANGSQ010000108">
    <property type="protein sequence ID" value="MCW4591643.1"/>
    <property type="molecule type" value="Genomic_DNA"/>
</dbReference>
<dbReference type="Proteomes" id="UP001526337">
    <property type="component" value="Unassembled WGS sequence"/>
</dbReference>
<evidence type="ECO:0000259" key="2">
    <source>
        <dbReference type="Pfam" id="PF00582"/>
    </source>
</evidence>
<feature type="domain" description="UspA" evidence="2">
    <location>
        <begin position="233"/>
        <end position="291"/>
    </location>
</feature>
<reference evidence="3 6" key="2">
    <citation type="submission" date="2022-07" db="EMBL/GenBank/DDBJ databases">
        <title>Genome stability of Gluconacetobacter entanii AV429.</title>
        <authorList>
            <person name="Trcek J."/>
            <person name="Cepec E."/>
        </authorList>
    </citation>
    <scope>NUCLEOTIDE SEQUENCE [LARGE SCALE GENOMIC DNA]</scope>
    <source>
        <strain evidence="3 6">AV429_2022</strain>
    </source>
</reference>
<dbReference type="Pfam" id="PF00582">
    <property type="entry name" value="Usp"/>
    <property type="match status" value="1"/>
</dbReference>
<dbReference type="Proteomes" id="UP000248301">
    <property type="component" value="Unassembled WGS sequence"/>
</dbReference>
<evidence type="ECO:0000256" key="1">
    <source>
        <dbReference type="ARBA" id="ARBA00008791"/>
    </source>
</evidence>
<keyword evidence="6" id="KW-1185">Reference proteome</keyword>
<dbReference type="InterPro" id="IPR006015">
    <property type="entry name" value="Universal_stress_UspA"/>
</dbReference>
<name>A0A318PSB1_9PROT</name>
<evidence type="ECO:0000313" key="5">
    <source>
        <dbReference type="Proteomes" id="UP000248301"/>
    </source>
</evidence>
<comment type="caution">
    <text evidence="4">The sequence shown here is derived from an EMBL/GenBank/DDBJ whole genome shotgun (WGS) entry which is preliminary data.</text>
</comment>
<dbReference type="RefSeq" id="WP_110913274.1">
    <property type="nucleotide sequence ID" value="NZ_JABJWD010000008.1"/>
</dbReference>
<dbReference type="AlphaFoldDB" id="A0A318PSB1"/>
<reference evidence="4 5" key="1">
    <citation type="submission" date="2017-07" db="EMBL/GenBank/DDBJ databases">
        <title>A draft genome sequence of Gluconacetobacter entanii LTH 4560.</title>
        <authorList>
            <person name="Skraban J."/>
            <person name="Cleenwerck I."/>
            <person name="Vandamme P."/>
            <person name="Trcek J."/>
        </authorList>
    </citation>
    <scope>NUCLEOTIDE SEQUENCE [LARGE SCALE GENOMIC DNA]</scope>
    <source>
        <strain evidence="4 5">LTH 4560</strain>
    </source>
</reference>
<protein>
    <submittedName>
        <fullName evidence="3 4">Universal stress protein</fullName>
    </submittedName>
</protein>
<accession>A0A318PSB1</accession>
<dbReference type="SUPFAM" id="SSF52402">
    <property type="entry name" value="Adenine nucleotide alpha hydrolases-like"/>
    <property type="match status" value="2"/>
</dbReference>
<dbReference type="PANTHER" id="PTHR46268">
    <property type="entry name" value="STRESS RESPONSE PROTEIN NHAX"/>
    <property type="match status" value="1"/>
</dbReference>
<dbReference type="InterPro" id="IPR006016">
    <property type="entry name" value="UspA"/>
</dbReference>